<proteinExistence type="inferred from homology"/>
<keyword evidence="5 6" id="KW-0482">Metalloprotease</keyword>
<sequence length="196" mass="22836">MLNRRNLAIFDFFSMKEFLDSQTEKLRKEAFESPETKFLLLNLLQNGCKFEKGNLDLQKLPLNVVSKLAINSQNVKISINNLIHLKQNDINTALRHELLVLYDYCRAQTDFKDPKHRACSILRATNLSGECSFKNEKRRNYEVGSDKRNGCIKRRAVKTLMLQNFGSEESKKLVEEVWVPCFYDTTPYPQRPVNSK</sequence>
<dbReference type="EMBL" id="JBDODL010002238">
    <property type="protein sequence ID" value="MES1922115.1"/>
    <property type="molecule type" value="Genomic_DNA"/>
</dbReference>
<accession>A0ABV2AR19</accession>
<comment type="caution">
    <text evidence="7">The sequence shown here is derived from an EMBL/GenBank/DDBJ whole genome shotgun (WGS) entry which is preliminary data.</text>
</comment>
<gene>
    <name evidence="7" type="primary">XRCC6BP1</name>
    <name evidence="7" type="ORF">MHBO_003630</name>
</gene>
<keyword evidence="8" id="KW-1185">Reference proteome</keyword>
<name>A0ABV2AR19_9EUKA</name>
<evidence type="ECO:0000256" key="3">
    <source>
        <dbReference type="ARBA" id="ARBA00022723"/>
    </source>
</evidence>
<dbReference type="InterPro" id="IPR019165">
    <property type="entry name" value="Peptidase_M76_ATP23"/>
</dbReference>
<keyword evidence="2 6" id="KW-0645">Protease</keyword>
<dbReference type="GO" id="GO:0006508">
    <property type="term" value="P:proteolysis"/>
    <property type="evidence" value="ECO:0007669"/>
    <property type="project" value="UniProtKB-KW"/>
</dbReference>
<reference evidence="7 8" key="1">
    <citation type="journal article" date="2024" name="BMC Biol.">
        <title>Comparative genomics of Ascetosporea gives new insight into the evolutionary basis for animal parasitism in Rhizaria.</title>
        <authorList>
            <person name="Hiltunen Thoren M."/>
            <person name="Onut-Brannstrom I."/>
            <person name="Alfjorden A."/>
            <person name="Peckova H."/>
            <person name="Swords F."/>
            <person name="Hooper C."/>
            <person name="Holzer A.S."/>
            <person name="Bass D."/>
            <person name="Burki F."/>
        </authorList>
    </citation>
    <scope>NUCLEOTIDE SEQUENCE [LARGE SCALE GENOMIC DNA]</scope>
    <source>
        <strain evidence="7">20-A016</strain>
    </source>
</reference>
<dbReference type="Pfam" id="PF09768">
    <property type="entry name" value="Peptidase_M76"/>
    <property type="match status" value="1"/>
</dbReference>
<evidence type="ECO:0000256" key="5">
    <source>
        <dbReference type="ARBA" id="ARBA00023049"/>
    </source>
</evidence>
<evidence type="ECO:0000313" key="8">
    <source>
        <dbReference type="Proteomes" id="UP001439008"/>
    </source>
</evidence>
<keyword evidence="3 6" id="KW-0479">Metal-binding</keyword>
<evidence type="ECO:0000256" key="1">
    <source>
        <dbReference type="ARBA" id="ARBA00009915"/>
    </source>
</evidence>
<evidence type="ECO:0000256" key="6">
    <source>
        <dbReference type="RuleBase" id="RU364057"/>
    </source>
</evidence>
<evidence type="ECO:0000256" key="2">
    <source>
        <dbReference type="ARBA" id="ARBA00022670"/>
    </source>
</evidence>
<keyword evidence="4 6" id="KW-0378">Hydrolase</keyword>
<evidence type="ECO:0000256" key="4">
    <source>
        <dbReference type="ARBA" id="ARBA00022801"/>
    </source>
</evidence>
<comment type="similarity">
    <text evidence="1 6">Belongs to the peptidase M76 family.</text>
</comment>
<evidence type="ECO:0000313" key="7">
    <source>
        <dbReference type="EMBL" id="MES1922115.1"/>
    </source>
</evidence>
<dbReference type="Proteomes" id="UP001439008">
    <property type="component" value="Unassembled WGS sequence"/>
</dbReference>
<dbReference type="PANTHER" id="PTHR21711:SF0">
    <property type="entry name" value="MITOCHONDRIAL INNER MEMBRANE PROTEASE ATP23 HOMOLOG"/>
    <property type="match status" value="1"/>
</dbReference>
<dbReference type="EC" id="3.4.24.-" evidence="6"/>
<dbReference type="PANTHER" id="PTHR21711">
    <property type="entry name" value="MITOCHONDRIAL INNER MEMBRANE PROTEASE"/>
    <property type="match status" value="1"/>
</dbReference>
<organism evidence="7 8">
    <name type="scientific">Bonamia ostreae</name>
    <dbReference type="NCBI Taxonomy" id="126728"/>
    <lineage>
        <taxon>Eukaryota</taxon>
        <taxon>Sar</taxon>
        <taxon>Rhizaria</taxon>
        <taxon>Endomyxa</taxon>
        <taxon>Ascetosporea</taxon>
        <taxon>Haplosporida</taxon>
        <taxon>Bonamia</taxon>
    </lineage>
</organism>
<protein>
    <recommendedName>
        <fullName evidence="6">Mitochondrial inner membrane protease ATP23</fullName>
        <ecNumber evidence="6">3.4.24.-</ecNumber>
    </recommendedName>
</protein>
<dbReference type="GO" id="GO:0008233">
    <property type="term" value="F:peptidase activity"/>
    <property type="evidence" value="ECO:0007669"/>
    <property type="project" value="UniProtKB-KW"/>
</dbReference>